<dbReference type="Proteomes" id="UP001146336">
    <property type="component" value="Unassembled WGS sequence"/>
</dbReference>
<evidence type="ECO:0008006" key="3">
    <source>
        <dbReference type="Google" id="ProtNLM"/>
    </source>
</evidence>
<name>A0ABT6D5U6_9LACO</name>
<protein>
    <recommendedName>
        <fullName evidence="3">TIGR04197 family type VII secretion effector</fullName>
    </recommendedName>
</protein>
<reference evidence="1" key="1">
    <citation type="submission" date="2023-03" db="EMBL/GenBank/DDBJ databases">
        <title>Comparative genomics of Weissella fermenti BK2, and weissella type species.</title>
        <authorList>
            <person name="Lee J.K."/>
            <person name="Baek J.H."/>
            <person name="Kim J.M."/>
            <person name="Choi D.G."/>
            <person name="Jeon C.O."/>
        </authorList>
    </citation>
    <scope>NUCLEOTIDE SEQUENCE</scope>
    <source>
        <strain evidence="1">BK2</strain>
    </source>
</reference>
<organism evidence="1 2">
    <name type="scientific">Weissella fermenti</name>
    <dbReference type="NCBI Taxonomy" id="2987699"/>
    <lineage>
        <taxon>Bacteria</taxon>
        <taxon>Bacillati</taxon>
        <taxon>Bacillota</taxon>
        <taxon>Bacilli</taxon>
        <taxon>Lactobacillales</taxon>
        <taxon>Lactobacillaceae</taxon>
        <taxon>Weissella</taxon>
    </lineage>
</organism>
<keyword evidence="2" id="KW-1185">Reference proteome</keyword>
<sequence length="86" mass="9581">MAKISSDKSLTEVFKSKVGQQGSATKQSLDLAETTQADARDLEKLYNTLHSNLEKFQKSMTSFADKVDGVAQAIEDRDQQIGKEWN</sequence>
<evidence type="ECO:0000313" key="2">
    <source>
        <dbReference type="Proteomes" id="UP001146336"/>
    </source>
</evidence>
<evidence type="ECO:0000313" key="1">
    <source>
        <dbReference type="EMBL" id="MDF9300821.1"/>
    </source>
</evidence>
<comment type="caution">
    <text evidence="1">The sequence shown here is derived from an EMBL/GenBank/DDBJ whole genome shotgun (WGS) entry which is preliminary data.</text>
</comment>
<gene>
    <name evidence="1" type="ORF">OIT47_011165</name>
</gene>
<proteinExistence type="predicted"/>
<accession>A0ABT6D5U6</accession>
<dbReference type="EMBL" id="JAOZFC020000004">
    <property type="protein sequence ID" value="MDF9300821.1"/>
    <property type="molecule type" value="Genomic_DNA"/>
</dbReference>
<dbReference type="RefSeq" id="WP_135412362.1">
    <property type="nucleotide sequence ID" value="NZ_JAOZFC020000004.1"/>
</dbReference>